<dbReference type="Proteomes" id="UP001159363">
    <property type="component" value="Chromosome 3"/>
</dbReference>
<comment type="caution">
    <text evidence="5">The sequence shown here is derived from an EMBL/GenBank/DDBJ whole genome shotgun (WGS) entry which is preliminary data.</text>
</comment>
<keyword evidence="6" id="KW-1185">Reference proteome</keyword>
<dbReference type="Pfam" id="PF16123">
    <property type="entry name" value="HAGH_C"/>
    <property type="match status" value="1"/>
</dbReference>
<keyword evidence="2" id="KW-0378">Hydrolase</keyword>
<evidence type="ECO:0000313" key="6">
    <source>
        <dbReference type="Proteomes" id="UP001159363"/>
    </source>
</evidence>
<dbReference type="PANTHER" id="PTHR11935">
    <property type="entry name" value="BETA LACTAMASE DOMAIN"/>
    <property type="match status" value="1"/>
</dbReference>
<evidence type="ECO:0000256" key="2">
    <source>
        <dbReference type="ARBA" id="ARBA00022801"/>
    </source>
</evidence>
<dbReference type="Gene3D" id="3.60.15.10">
    <property type="entry name" value="Ribonuclease Z/Hydroxyacylglutathione hydrolase-like"/>
    <property type="match status" value="1"/>
</dbReference>
<evidence type="ECO:0000313" key="5">
    <source>
        <dbReference type="EMBL" id="KAJ8889221.1"/>
    </source>
</evidence>
<accession>A0ABQ9HYR3</accession>
<sequence>MLVVCSGDTLFSAGCGRFFEGTPEQMYKALIEILGSLPEETCVFCGHEYTLANLKFAEHVEPDNEDIKNKITWTKMKRAKGEPTVPSTIGEEKKINPFMRVHEASVQNHAGQNDAIATMAFIRREKDSFKG</sequence>
<name>A0ABQ9HYR3_9NEOP</name>
<dbReference type="InterPro" id="IPR036866">
    <property type="entry name" value="RibonucZ/Hydroxyglut_hydro"/>
</dbReference>
<evidence type="ECO:0000256" key="3">
    <source>
        <dbReference type="ARBA" id="ARBA00022833"/>
    </source>
</evidence>
<reference evidence="5 6" key="1">
    <citation type="submission" date="2023-02" db="EMBL/GenBank/DDBJ databases">
        <title>LHISI_Scaffold_Assembly.</title>
        <authorList>
            <person name="Stuart O.P."/>
            <person name="Cleave R."/>
            <person name="Magrath M.J.L."/>
            <person name="Mikheyev A.S."/>
        </authorList>
    </citation>
    <scope>NUCLEOTIDE SEQUENCE [LARGE SCALE GENOMIC DNA]</scope>
    <source>
        <strain evidence="5">Daus_M_001</strain>
        <tissue evidence="5">Leg muscle</tissue>
    </source>
</reference>
<keyword evidence="3" id="KW-0862">Zinc</keyword>
<dbReference type="PANTHER" id="PTHR11935:SF94">
    <property type="entry name" value="TENZING NORGAY, ISOFORM C"/>
    <property type="match status" value="1"/>
</dbReference>
<organism evidence="5 6">
    <name type="scientific">Dryococelus australis</name>
    <dbReference type="NCBI Taxonomy" id="614101"/>
    <lineage>
        <taxon>Eukaryota</taxon>
        <taxon>Metazoa</taxon>
        <taxon>Ecdysozoa</taxon>
        <taxon>Arthropoda</taxon>
        <taxon>Hexapoda</taxon>
        <taxon>Insecta</taxon>
        <taxon>Pterygota</taxon>
        <taxon>Neoptera</taxon>
        <taxon>Polyneoptera</taxon>
        <taxon>Phasmatodea</taxon>
        <taxon>Verophasmatodea</taxon>
        <taxon>Anareolatae</taxon>
        <taxon>Phasmatidae</taxon>
        <taxon>Eurycanthinae</taxon>
        <taxon>Dryococelus</taxon>
    </lineage>
</organism>
<evidence type="ECO:0000259" key="4">
    <source>
        <dbReference type="Pfam" id="PF16123"/>
    </source>
</evidence>
<dbReference type="SUPFAM" id="SSF56281">
    <property type="entry name" value="Metallo-hydrolase/oxidoreductase"/>
    <property type="match status" value="1"/>
</dbReference>
<feature type="domain" description="Hydroxyacylglutathione hydrolase C-terminal" evidence="4">
    <location>
        <begin position="48"/>
        <end position="129"/>
    </location>
</feature>
<gene>
    <name evidence="5" type="ORF">PR048_008719</name>
</gene>
<evidence type="ECO:0000256" key="1">
    <source>
        <dbReference type="ARBA" id="ARBA00022723"/>
    </source>
</evidence>
<proteinExistence type="predicted"/>
<dbReference type="EMBL" id="JARBHB010000003">
    <property type="protein sequence ID" value="KAJ8889221.1"/>
    <property type="molecule type" value="Genomic_DNA"/>
</dbReference>
<protein>
    <recommendedName>
        <fullName evidence="4">Hydroxyacylglutathione hydrolase C-terminal domain-containing protein</fullName>
    </recommendedName>
</protein>
<keyword evidence="1" id="KW-0479">Metal-binding</keyword>
<dbReference type="InterPro" id="IPR032282">
    <property type="entry name" value="HAGH_C"/>
</dbReference>